<dbReference type="Proteomes" id="UP000245934">
    <property type="component" value="Unassembled WGS sequence"/>
</dbReference>
<gene>
    <name evidence="10" type="ORF">DLD82_13905</name>
</gene>
<dbReference type="GeneID" id="97608450"/>
<dbReference type="OrthoDB" id="24644at2157"/>
<evidence type="ECO:0000256" key="8">
    <source>
        <dbReference type="ARBA" id="ARBA00077139"/>
    </source>
</evidence>
<reference evidence="10 11" key="1">
    <citation type="submission" date="2018-05" db="EMBL/GenBank/DDBJ databases">
        <title>Draft genome of Methanospirillum stamsii Pt1.</title>
        <authorList>
            <person name="Dueholm M.S."/>
            <person name="Nielsen P.H."/>
            <person name="Bakmann L.F."/>
            <person name="Otzen D.E."/>
        </authorList>
    </citation>
    <scope>NUCLEOTIDE SEQUENCE [LARGE SCALE GENOMIC DNA]</scope>
    <source>
        <strain evidence="10 11">Pt1</strain>
    </source>
</reference>
<dbReference type="FunFam" id="3.40.50.300:FF:000134">
    <property type="entry name" value="Iron-enterobactin ABC transporter ATP-binding protein"/>
    <property type="match status" value="1"/>
</dbReference>
<comment type="caution">
    <text evidence="10">The sequence shown here is derived from an EMBL/GenBank/DDBJ whole genome shotgun (WGS) entry which is preliminary data.</text>
</comment>
<feature type="domain" description="ABC transporter" evidence="9">
    <location>
        <begin position="3"/>
        <end position="240"/>
    </location>
</feature>
<organism evidence="10 11">
    <name type="scientific">Methanospirillum stamsii</name>
    <dbReference type="NCBI Taxonomy" id="1277351"/>
    <lineage>
        <taxon>Archaea</taxon>
        <taxon>Methanobacteriati</taxon>
        <taxon>Methanobacteriota</taxon>
        <taxon>Stenosarchaea group</taxon>
        <taxon>Methanomicrobia</taxon>
        <taxon>Methanomicrobiales</taxon>
        <taxon>Methanospirillaceae</taxon>
        <taxon>Methanospirillum</taxon>
    </lineage>
</organism>
<dbReference type="GO" id="GO:0005524">
    <property type="term" value="F:ATP binding"/>
    <property type="evidence" value="ECO:0007669"/>
    <property type="project" value="UniProtKB-KW"/>
</dbReference>
<keyword evidence="2" id="KW-0547">Nucleotide-binding</keyword>
<dbReference type="EMBL" id="QGMZ01000035">
    <property type="protein sequence ID" value="PWR71162.1"/>
    <property type="molecule type" value="Genomic_DNA"/>
</dbReference>
<dbReference type="PROSITE" id="PS00211">
    <property type="entry name" value="ABC_TRANSPORTER_1"/>
    <property type="match status" value="1"/>
</dbReference>
<dbReference type="InterPro" id="IPR003439">
    <property type="entry name" value="ABC_transporter-like_ATP-bd"/>
</dbReference>
<dbReference type="CDD" id="cd03214">
    <property type="entry name" value="ABC_Iron-Siderophores_B12_Hemin"/>
    <property type="match status" value="1"/>
</dbReference>
<sequence length="259" mass="28814">MMFSIKNAGFWYNPERVIFGNVTFSLQKGKVLCILGPNGIGKSTLLKCCAKILPVRTGEVCIDGKAIEHWTRRELAQKIGYVPQAHNIVFPFSVLQLVLLGRNPHISPYSRPGKRDVEIAEQSLQSVGIEHLKDAPVNRISGGECQLAMIARALTQEPSILILDEPTNHLDFGNQVKILHILDKLAKERNISIIMSTHYPDHTFLLSCQAGIMKNGFVSLVGQAEEVVTEETLEDTYQISIGVHFIKQANRNVCVPSYP</sequence>
<comment type="catalytic activity">
    <reaction evidence="4">
        <text>an R-cob(III)alamin(out) + ATP + H2O = an R-cob(III)alamin(in) + ADP + phosphate + H(+)</text>
        <dbReference type="Rhea" id="RHEA:17873"/>
        <dbReference type="ChEBI" id="CHEBI:15377"/>
        <dbReference type="ChEBI" id="CHEBI:15378"/>
        <dbReference type="ChEBI" id="CHEBI:30616"/>
        <dbReference type="ChEBI" id="CHEBI:43474"/>
        <dbReference type="ChEBI" id="CHEBI:140785"/>
        <dbReference type="ChEBI" id="CHEBI:456216"/>
        <dbReference type="EC" id="7.6.2.8"/>
    </reaction>
</comment>
<dbReference type="PANTHER" id="PTHR42734:SF19">
    <property type="entry name" value="IRON COMPOUNDS ABC TRANSPORTER, ATP-BINDING PROTEIN"/>
    <property type="match status" value="1"/>
</dbReference>
<evidence type="ECO:0000259" key="9">
    <source>
        <dbReference type="PROSITE" id="PS50893"/>
    </source>
</evidence>
<keyword evidence="11" id="KW-1185">Reference proteome</keyword>
<evidence type="ECO:0000256" key="3">
    <source>
        <dbReference type="ARBA" id="ARBA00022840"/>
    </source>
</evidence>
<protein>
    <recommendedName>
        <fullName evidence="7">Cobalamin import ATP-binding protein BtuD</fullName>
        <ecNumber evidence="6">7.6.2.8</ecNumber>
    </recommendedName>
    <alternativeName>
        <fullName evidence="8">Vitamin B12-transporting ATPase</fullName>
    </alternativeName>
</protein>
<dbReference type="RefSeq" id="WP_109941735.1">
    <property type="nucleotide sequence ID" value="NZ_CP176366.1"/>
</dbReference>
<evidence type="ECO:0000313" key="10">
    <source>
        <dbReference type="EMBL" id="PWR71162.1"/>
    </source>
</evidence>
<evidence type="ECO:0000256" key="4">
    <source>
        <dbReference type="ARBA" id="ARBA00050590"/>
    </source>
</evidence>
<dbReference type="GO" id="GO:0015420">
    <property type="term" value="F:ABC-type vitamin B12 transporter activity"/>
    <property type="evidence" value="ECO:0007669"/>
    <property type="project" value="UniProtKB-EC"/>
</dbReference>
<dbReference type="InterPro" id="IPR027417">
    <property type="entry name" value="P-loop_NTPase"/>
</dbReference>
<dbReference type="AlphaFoldDB" id="A0A2V2MT19"/>
<comment type="function">
    <text evidence="5">Required for corrinoid utilization. Probably part of the ABC transporter complex BtuCDF involved in cobalamin (vitamin B12) import. Probably responsible for energy coupling to the transport system.</text>
</comment>
<dbReference type="PANTHER" id="PTHR42734">
    <property type="entry name" value="METAL TRANSPORT SYSTEM ATP-BINDING PROTEIN TM_0124-RELATED"/>
    <property type="match status" value="1"/>
</dbReference>
<dbReference type="SUPFAM" id="SSF52540">
    <property type="entry name" value="P-loop containing nucleoside triphosphate hydrolases"/>
    <property type="match status" value="1"/>
</dbReference>
<evidence type="ECO:0000256" key="6">
    <source>
        <dbReference type="ARBA" id="ARBA00066387"/>
    </source>
</evidence>
<dbReference type="PROSITE" id="PS50893">
    <property type="entry name" value="ABC_TRANSPORTER_2"/>
    <property type="match status" value="1"/>
</dbReference>
<dbReference type="SMART" id="SM00382">
    <property type="entry name" value="AAA"/>
    <property type="match status" value="1"/>
</dbReference>
<dbReference type="EC" id="7.6.2.8" evidence="6"/>
<proteinExistence type="predicted"/>
<keyword evidence="1" id="KW-0813">Transport</keyword>
<dbReference type="InterPro" id="IPR003593">
    <property type="entry name" value="AAA+_ATPase"/>
</dbReference>
<evidence type="ECO:0000256" key="1">
    <source>
        <dbReference type="ARBA" id="ARBA00022448"/>
    </source>
</evidence>
<accession>A0A2V2MT19</accession>
<dbReference type="InterPro" id="IPR017871">
    <property type="entry name" value="ABC_transporter-like_CS"/>
</dbReference>
<dbReference type="Pfam" id="PF00005">
    <property type="entry name" value="ABC_tran"/>
    <property type="match status" value="1"/>
</dbReference>
<evidence type="ECO:0000256" key="5">
    <source>
        <dbReference type="ARBA" id="ARBA00058960"/>
    </source>
</evidence>
<evidence type="ECO:0000256" key="2">
    <source>
        <dbReference type="ARBA" id="ARBA00022741"/>
    </source>
</evidence>
<dbReference type="Gene3D" id="3.40.50.300">
    <property type="entry name" value="P-loop containing nucleotide triphosphate hydrolases"/>
    <property type="match status" value="1"/>
</dbReference>
<evidence type="ECO:0000256" key="7">
    <source>
        <dbReference type="ARBA" id="ARBA00073649"/>
    </source>
</evidence>
<dbReference type="GO" id="GO:0016887">
    <property type="term" value="F:ATP hydrolysis activity"/>
    <property type="evidence" value="ECO:0007669"/>
    <property type="project" value="InterPro"/>
</dbReference>
<keyword evidence="3 10" id="KW-0067">ATP-binding</keyword>
<evidence type="ECO:0000313" key="11">
    <source>
        <dbReference type="Proteomes" id="UP000245934"/>
    </source>
</evidence>
<name>A0A2V2MT19_9EURY</name>
<dbReference type="InterPro" id="IPR050153">
    <property type="entry name" value="Metal_Ion_Import_ABC"/>
</dbReference>